<dbReference type="SUPFAM" id="SSF81383">
    <property type="entry name" value="F-box domain"/>
    <property type="match status" value="1"/>
</dbReference>
<evidence type="ECO:0000259" key="1">
    <source>
        <dbReference type="PROSITE" id="PS50181"/>
    </source>
</evidence>
<dbReference type="Pfam" id="PF00646">
    <property type="entry name" value="F-box"/>
    <property type="match status" value="1"/>
</dbReference>
<name>A0AAW1PYU9_9CHLO</name>
<proteinExistence type="predicted"/>
<keyword evidence="3" id="KW-1185">Reference proteome</keyword>
<evidence type="ECO:0000313" key="2">
    <source>
        <dbReference type="EMBL" id="KAK9814995.1"/>
    </source>
</evidence>
<dbReference type="Gene3D" id="1.20.1280.50">
    <property type="match status" value="1"/>
</dbReference>
<sequence>MMQNLRSGNHSPGRPDWTQLPSELLTEVFKHLSFDDLIAAETCCRSWYQTLKCPQDHKVWGVVLLDLDDVRERISTQSRQGVSETNLFLPTCRWLRSHSPGIHSLEIGMYHPEYIDFIAEEGEPAVFSVEQNRAAFAMLVASLSGCQIDIHINFTSKPEAWQLAGHLTALTKLDIYAAGPLQFHAAHLGQLQRLDSLQLTNVRVGDFDVPRGRGCS</sequence>
<feature type="domain" description="F-box" evidence="1">
    <location>
        <begin position="14"/>
        <end position="63"/>
    </location>
</feature>
<dbReference type="EMBL" id="JALJOQ010000001">
    <property type="protein sequence ID" value="KAK9814995.1"/>
    <property type="molecule type" value="Genomic_DNA"/>
</dbReference>
<dbReference type="Proteomes" id="UP001465755">
    <property type="component" value="Unassembled WGS sequence"/>
</dbReference>
<accession>A0AAW1PYU9</accession>
<dbReference type="InterPro" id="IPR001810">
    <property type="entry name" value="F-box_dom"/>
</dbReference>
<evidence type="ECO:0000313" key="3">
    <source>
        <dbReference type="Proteomes" id="UP001465755"/>
    </source>
</evidence>
<dbReference type="InterPro" id="IPR036047">
    <property type="entry name" value="F-box-like_dom_sf"/>
</dbReference>
<organism evidence="2 3">
    <name type="scientific">Symbiochloris irregularis</name>
    <dbReference type="NCBI Taxonomy" id="706552"/>
    <lineage>
        <taxon>Eukaryota</taxon>
        <taxon>Viridiplantae</taxon>
        <taxon>Chlorophyta</taxon>
        <taxon>core chlorophytes</taxon>
        <taxon>Trebouxiophyceae</taxon>
        <taxon>Trebouxiales</taxon>
        <taxon>Trebouxiaceae</taxon>
        <taxon>Symbiochloris</taxon>
    </lineage>
</organism>
<gene>
    <name evidence="2" type="ORF">WJX73_004288</name>
</gene>
<dbReference type="PROSITE" id="PS50181">
    <property type="entry name" value="FBOX"/>
    <property type="match status" value="1"/>
</dbReference>
<reference evidence="2 3" key="1">
    <citation type="journal article" date="2024" name="Nat. Commun.">
        <title>Phylogenomics reveals the evolutionary origins of lichenization in chlorophyte algae.</title>
        <authorList>
            <person name="Puginier C."/>
            <person name="Libourel C."/>
            <person name="Otte J."/>
            <person name="Skaloud P."/>
            <person name="Haon M."/>
            <person name="Grisel S."/>
            <person name="Petersen M."/>
            <person name="Berrin J.G."/>
            <person name="Delaux P.M."/>
            <person name="Dal Grande F."/>
            <person name="Keller J."/>
        </authorList>
    </citation>
    <scope>NUCLEOTIDE SEQUENCE [LARGE SCALE GENOMIC DNA]</scope>
    <source>
        <strain evidence="2 3">SAG 2036</strain>
    </source>
</reference>
<protein>
    <recommendedName>
        <fullName evidence="1">F-box domain-containing protein</fullName>
    </recommendedName>
</protein>
<dbReference type="AlphaFoldDB" id="A0AAW1PYU9"/>
<comment type="caution">
    <text evidence="2">The sequence shown here is derived from an EMBL/GenBank/DDBJ whole genome shotgun (WGS) entry which is preliminary data.</text>
</comment>